<proteinExistence type="predicted"/>
<protein>
    <submittedName>
        <fullName evidence="1">Alpha/beta hydrolase</fullName>
    </submittedName>
</protein>
<dbReference type="PANTHER" id="PTHR48098">
    <property type="entry name" value="ENTEROCHELIN ESTERASE-RELATED"/>
    <property type="match status" value="1"/>
</dbReference>
<dbReference type="SUPFAM" id="SSF53474">
    <property type="entry name" value="alpha/beta-Hydrolases"/>
    <property type="match status" value="1"/>
</dbReference>
<dbReference type="Pfam" id="PF00756">
    <property type="entry name" value="Esterase"/>
    <property type="match status" value="1"/>
</dbReference>
<evidence type="ECO:0000313" key="1">
    <source>
        <dbReference type="EMBL" id="HIU41426.1"/>
    </source>
</evidence>
<reference evidence="1" key="2">
    <citation type="journal article" date="2021" name="PeerJ">
        <title>Extensive microbial diversity within the chicken gut microbiome revealed by metagenomics and culture.</title>
        <authorList>
            <person name="Gilroy R."/>
            <person name="Ravi A."/>
            <person name="Getino M."/>
            <person name="Pursley I."/>
            <person name="Horton D.L."/>
            <person name="Alikhan N.F."/>
            <person name="Baker D."/>
            <person name="Gharbi K."/>
            <person name="Hall N."/>
            <person name="Watson M."/>
            <person name="Adriaenssens E.M."/>
            <person name="Foster-Nyarko E."/>
            <person name="Jarju S."/>
            <person name="Secka A."/>
            <person name="Antonio M."/>
            <person name="Oren A."/>
            <person name="Chaudhuri R.R."/>
            <person name="La Ragione R."/>
            <person name="Hildebrand F."/>
            <person name="Pallen M.J."/>
        </authorList>
    </citation>
    <scope>NUCLEOTIDE SEQUENCE</scope>
    <source>
        <strain evidence="1">4509</strain>
    </source>
</reference>
<dbReference type="EMBL" id="DVMX01000047">
    <property type="protein sequence ID" value="HIU41426.1"/>
    <property type="molecule type" value="Genomic_DNA"/>
</dbReference>
<dbReference type="Gene3D" id="3.40.50.1820">
    <property type="entry name" value="alpha/beta hydrolase"/>
    <property type="match status" value="1"/>
</dbReference>
<keyword evidence="1" id="KW-0378">Hydrolase</keyword>
<dbReference type="InterPro" id="IPR050583">
    <property type="entry name" value="Mycobacterial_A85_antigen"/>
</dbReference>
<organism evidence="1 2">
    <name type="scientific">Candidatus Egerieicola faecale</name>
    <dbReference type="NCBI Taxonomy" id="2840774"/>
    <lineage>
        <taxon>Bacteria</taxon>
        <taxon>Bacillati</taxon>
        <taxon>Bacillota</taxon>
        <taxon>Clostridia</taxon>
        <taxon>Eubacteriales</taxon>
        <taxon>Oscillospiraceae</taxon>
        <taxon>Oscillospiraceae incertae sedis</taxon>
        <taxon>Candidatus Egerieicola</taxon>
    </lineage>
</organism>
<sequence length="226" mass="25371">MISFSIGQKQISLFPSTLPHRPVIYLHTFGKEGEAVYRALQEIRCPAFTLAAVSGLRWDHDMTPWAIPPISQNDTPCTGGAQEYLGLLVGEILPRVEQNLLSAPSWRGIAGYSLGGLFAVYSLYQTDLFSRAASVSGSLWFPGIKEYIFSHEMKAKPRRLYFSLGNKECKTRNPYLKTVQQNTQEIYEFYRSQGVDALFQLNPGNHFAHAPERIAAGIGWMLEGEH</sequence>
<dbReference type="PANTHER" id="PTHR48098:SF6">
    <property type="entry name" value="FERRI-BACILLIBACTIN ESTERASE BESA"/>
    <property type="match status" value="1"/>
</dbReference>
<dbReference type="GO" id="GO:0016787">
    <property type="term" value="F:hydrolase activity"/>
    <property type="evidence" value="ECO:0007669"/>
    <property type="project" value="UniProtKB-KW"/>
</dbReference>
<comment type="caution">
    <text evidence="1">The sequence shown here is derived from an EMBL/GenBank/DDBJ whole genome shotgun (WGS) entry which is preliminary data.</text>
</comment>
<dbReference type="InterPro" id="IPR029058">
    <property type="entry name" value="AB_hydrolase_fold"/>
</dbReference>
<dbReference type="Proteomes" id="UP000824082">
    <property type="component" value="Unassembled WGS sequence"/>
</dbReference>
<dbReference type="InterPro" id="IPR000801">
    <property type="entry name" value="Esterase-like"/>
</dbReference>
<gene>
    <name evidence="1" type="ORF">IAD19_02615</name>
</gene>
<reference evidence="1" key="1">
    <citation type="submission" date="2020-10" db="EMBL/GenBank/DDBJ databases">
        <authorList>
            <person name="Gilroy R."/>
        </authorList>
    </citation>
    <scope>NUCLEOTIDE SEQUENCE</scope>
    <source>
        <strain evidence="1">4509</strain>
    </source>
</reference>
<evidence type="ECO:0000313" key="2">
    <source>
        <dbReference type="Proteomes" id="UP000824082"/>
    </source>
</evidence>
<name>A0A9D1LJV7_9FIRM</name>
<accession>A0A9D1LJV7</accession>
<dbReference type="AlphaFoldDB" id="A0A9D1LJV7"/>